<protein>
    <submittedName>
        <fullName evidence="1">Uncharacterized protein</fullName>
    </submittedName>
</protein>
<reference evidence="1 2" key="1">
    <citation type="submission" date="2020-06" db="EMBL/GenBank/DDBJ databases">
        <title>Description of novel acetic acid bacteria.</title>
        <authorList>
            <person name="Sombolestani A."/>
        </authorList>
    </citation>
    <scope>NUCLEOTIDE SEQUENCE [LARGE SCALE GENOMIC DNA]</scope>
    <source>
        <strain evidence="1 2">LMG 31431</strain>
    </source>
</reference>
<sequence>MSLPAMTLKLLSLRREGEGIEAPNVELTIRIQGSNGRLPFSGTLTVLVPETGLPDYTRRGPSGAALQAVGSIVEAFVTLQNAHKAPDLE</sequence>
<dbReference type="RefSeq" id="WP_176638534.1">
    <property type="nucleotide sequence ID" value="NZ_JABXXP010000003.1"/>
</dbReference>
<name>A0A7Y7ITX9_9PROT</name>
<dbReference type="EMBL" id="JABXXP010000003">
    <property type="protein sequence ID" value="NVN09736.1"/>
    <property type="molecule type" value="Genomic_DNA"/>
</dbReference>
<organism evidence="1 2">
    <name type="scientific">Nguyenibacter vanlangensis</name>
    <dbReference type="NCBI Taxonomy" id="1216886"/>
    <lineage>
        <taxon>Bacteria</taxon>
        <taxon>Pseudomonadati</taxon>
        <taxon>Pseudomonadota</taxon>
        <taxon>Alphaproteobacteria</taxon>
        <taxon>Acetobacterales</taxon>
        <taxon>Acetobacteraceae</taxon>
        <taxon>Nguyenibacter</taxon>
    </lineage>
</organism>
<dbReference type="AlphaFoldDB" id="A0A7Y7ITX9"/>
<gene>
    <name evidence="1" type="ORF">HUK84_00980</name>
</gene>
<evidence type="ECO:0000313" key="1">
    <source>
        <dbReference type="EMBL" id="NVN09736.1"/>
    </source>
</evidence>
<comment type="caution">
    <text evidence="1">The sequence shown here is derived from an EMBL/GenBank/DDBJ whole genome shotgun (WGS) entry which is preliminary data.</text>
</comment>
<dbReference type="Proteomes" id="UP000534870">
    <property type="component" value="Unassembled WGS sequence"/>
</dbReference>
<evidence type="ECO:0000313" key="2">
    <source>
        <dbReference type="Proteomes" id="UP000534870"/>
    </source>
</evidence>
<accession>A0A7Y7ITX9</accession>
<proteinExistence type="predicted"/>